<evidence type="ECO:0000256" key="5">
    <source>
        <dbReference type="SAM" id="Phobius"/>
    </source>
</evidence>
<keyword evidence="5" id="KW-1133">Transmembrane helix</keyword>
<dbReference type="PANTHER" id="PTHR34138">
    <property type="entry name" value="CELL SHAPE-DETERMINING PROTEIN MREC"/>
    <property type="match status" value="1"/>
</dbReference>
<dbReference type="Proteomes" id="UP000704935">
    <property type="component" value="Unassembled WGS sequence"/>
</dbReference>
<gene>
    <name evidence="7" type="ORF">ISQ61_00230</name>
</gene>
<dbReference type="PANTHER" id="PTHR34138:SF1">
    <property type="entry name" value="CELL SHAPE-DETERMINING PROTEIN MREC"/>
    <property type="match status" value="1"/>
</dbReference>
<dbReference type="GO" id="GO:0008360">
    <property type="term" value="P:regulation of cell shape"/>
    <property type="evidence" value="ECO:0007669"/>
    <property type="project" value="UniProtKB-KW"/>
</dbReference>
<proteinExistence type="inferred from homology"/>
<dbReference type="InterPro" id="IPR042177">
    <property type="entry name" value="Cell/Rod_1"/>
</dbReference>
<protein>
    <recommendedName>
        <fullName evidence="2">Cell shape-determining protein MreC</fullName>
    </recommendedName>
    <alternativeName>
        <fullName evidence="4">Cell shape protein MreC</fullName>
    </alternativeName>
</protein>
<evidence type="ECO:0000256" key="3">
    <source>
        <dbReference type="ARBA" id="ARBA00022960"/>
    </source>
</evidence>
<keyword evidence="5" id="KW-0472">Membrane</keyword>
<dbReference type="InterPro" id="IPR055342">
    <property type="entry name" value="MreC_beta-barrel_core"/>
</dbReference>
<comment type="similarity">
    <text evidence="1">Belongs to the MreC family.</text>
</comment>
<accession>A0A937IEH2</accession>
<dbReference type="Pfam" id="PF04085">
    <property type="entry name" value="MreC"/>
    <property type="match status" value="1"/>
</dbReference>
<feature type="transmembrane region" description="Helical" evidence="5">
    <location>
        <begin position="12"/>
        <end position="32"/>
    </location>
</feature>
<comment type="caution">
    <text evidence="7">The sequence shown here is derived from an EMBL/GenBank/DDBJ whole genome shotgun (WGS) entry which is preliminary data.</text>
</comment>
<keyword evidence="3" id="KW-0133">Cell shape</keyword>
<feature type="domain" description="Rod shape-determining protein MreC beta-barrel core" evidence="6">
    <location>
        <begin position="129"/>
        <end position="254"/>
    </location>
</feature>
<organism evidence="7 8">
    <name type="scientific">SAR86 cluster bacterium</name>
    <dbReference type="NCBI Taxonomy" id="2030880"/>
    <lineage>
        <taxon>Bacteria</taxon>
        <taxon>Pseudomonadati</taxon>
        <taxon>Pseudomonadota</taxon>
        <taxon>Gammaproteobacteria</taxon>
        <taxon>SAR86 cluster</taxon>
    </lineage>
</organism>
<reference evidence="7" key="1">
    <citation type="submission" date="2020-10" db="EMBL/GenBank/DDBJ databases">
        <title>Microbiome of the Black Sea water column analyzed by genome centric metagenomics.</title>
        <authorList>
            <person name="Cabello-Yeves P.J."/>
            <person name="Callieri C."/>
            <person name="Picazo A."/>
            <person name="Mehrshad M."/>
            <person name="Haro-Moreno J.M."/>
            <person name="Roda-Garcia J."/>
            <person name="Dzembekova N."/>
            <person name="Slabakova V."/>
            <person name="Slabakova N."/>
            <person name="Moncheva S."/>
            <person name="Rodriguez-Valera F."/>
        </authorList>
    </citation>
    <scope>NUCLEOTIDE SEQUENCE</scope>
    <source>
        <strain evidence="7">BS307-5m-G47</strain>
    </source>
</reference>
<evidence type="ECO:0000313" key="8">
    <source>
        <dbReference type="Proteomes" id="UP000704935"/>
    </source>
</evidence>
<dbReference type="AlphaFoldDB" id="A0A937IEH2"/>
<sequence length="266" mass="30667">MQAKKLSFRDKIETLILSIFLIIFLGYLSYFVDLNKKSHRFLEMLFSLPSEFFQAAFENIREYENKKIFELENKIMTLESDIYEKNLEILALENKKNFSSNTISRFNNFQAYVSGFDQVNYLCCRKHRIYISTDNTTNIVEPRAISQGSFVVGRASSTIFNEAEVKLLSDPEEFISIKNSLGFFCIAQGTGMPQGISCNNESKTSEFKIGDTFFTTGFDGLYPEGLIIGRLDKVIDNEGPNFKQTLHIKLFFNPYNSMNKQLLIHE</sequence>
<dbReference type="Gene3D" id="2.40.10.350">
    <property type="entry name" value="Rod shape-determining protein MreC, domain 2"/>
    <property type="match status" value="1"/>
</dbReference>
<dbReference type="Gene3D" id="2.40.10.340">
    <property type="entry name" value="Rod shape-determining protein MreC, domain 1"/>
    <property type="match status" value="1"/>
</dbReference>
<dbReference type="InterPro" id="IPR007221">
    <property type="entry name" value="MreC"/>
</dbReference>
<dbReference type="InterPro" id="IPR042175">
    <property type="entry name" value="Cell/Rod_MreC_2"/>
</dbReference>
<dbReference type="EMBL" id="JADHQA010000001">
    <property type="protein sequence ID" value="MBL6819663.1"/>
    <property type="molecule type" value="Genomic_DNA"/>
</dbReference>
<keyword evidence="5" id="KW-0812">Transmembrane</keyword>
<evidence type="ECO:0000259" key="6">
    <source>
        <dbReference type="Pfam" id="PF04085"/>
    </source>
</evidence>
<evidence type="ECO:0000256" key="1">
    <source>
        <dbReference type="ARBA" id="ARBA00009369"/>
    </source>
</evidence>
<evidence type="ECO:0000313" key="7">
    <source>
        <dbReference type="EMBL" id="MBL6819663.1"/>
    </source>
</evidence>
<dbReference type="GO" id="GO:0005886">
    <property type="term" value="C:plasma membrane"/>
    <property type="evidence" value="ECO:0007669"/>
    <property type="project" value="TreeGrafter"/>
</dbReference>
<name>A0A937IEH2_9GAMM</name>
<evidence type="ECO:0000256" key="2">
    <source>
        <dbReference type="ARBA" id="ARBA00013855"/>
    </source>
</evidence>
<evidence type="ECO:0000256" key="4">
    <source>
        <dbReference type="ARBA" id="ARBA00032089"/>
    </source>
</evidence>